<evidence type="ECO:0000256" key="1">
    <source>
        <dbReference type="SAM" id="MobiDB-lite"/>
    </source>
</evidence>
<sequence>MHPQPRHRYGLRREEEPVISAVERAQRVREVHRLYPNDDGADNDEGDAYPLRLHQALLEDEMAEERGDKGTGRRDRRYDRHRHHDQAGGVGDGAEAEADNGRSREIKGRGRRYF</sequence>
<protein>
    <submittedName>
        <fullName evidence="2">Uncharacterized protein</fullName>
    </submittedName>
</protein>
<gene>
    <name evidence="2" type="ORF">SDC9_185880</name>
</gene>
<organism evidence="2">
    <name type="scientific">bioreactor metagenome</name>
    <dbReference type="NCBI Taxonomy" id="1076179"/>
    <lineage>
        <taxon>unclassified sequences</taxon>
        <taxon>metagenomes</taxon>
        <taxon>ecological metagenomes</taxon>
    </lineage>
</organism>
<name>A0A645HIC1_9ZZZZ</name>
<dbReference type="AlphaFoldDB" id="A0A645HIC1"/>
<reference evidence="2" key="1">
    <citation type="submission" date="2019-08" db="EMBL/GenBank/DDBJ databases">
        <authorList>
            <person name="Kucharzyk K."/>
            <person name="Murdoch R.W."/>
            <person name="Higgins S."/>
            <person name="Loffler F."/>
        </authorList>
    </citation>
    <scope>NUCLEOTIDE SEQUENCE</scope>
</reference>
<proteinExistence type="predicted"/>
<dbReference type="EMBL" id="VSSQ01093532">
    <property type="protein sequence ID" value="MPN38356.1"/>
    <property type="molecule type" value="Genomic_DNA"/>
</dbReference>
<comment type="caution">
    <text evidence="2">The sequence shown here is derived from an EMBL/GenBank/DDBJ whole genome shotgun (WGS) entry which is preliminary data.</text>
</comment>
<feature type="compositionally biased region" description="Basic and acidic residues" evidence="1">
    <location>
        <begin position="99"/>
        <end position="108"/>
    </location>
</feature>
<feature type="region of interest" description="Disordered" evidence="1">
    <location>
        <begin position="58"/>
        <end position="114"/>
    </location>
</feature>
<accession>A0A645HIC1</accession>
<feature type="compositionally biased region" description="Basic and acidic residues" evidence="1">
    <location>
        <begin position="64"/>
        <end position="78"/>
    </location>
</feature>
<evidence type="ECO:0000313" key="2">
    <source>
        <dbReference type="EMBL" id="MPN38356.1"/>
    </source>
</evidence>